<name>A0AAV7J0P8_COTGL</name>
<evidence type="ECO:0000313" key="2">
    <source>
        <dbReference type="EMBL" id="KAH0561745.1"/>
    </source>
</evidence>
<evidence type="ECO:0000313" key="3">
    <source>
        <dbReference type="Proteomes" id="UP000826195"/>
    </source>
</evidence>
<dbReference type="AlphaFoldDB" id="A0AAV7J0P8"/>
<reference evidence="2 3" key="1">
    <citation type="journal article" date="2021" name="J. Hered.">
        <title>A chromosome-level genome assembly of the parasitoid wasp, Cotesia glomerata (Hymenoptera: Braconidae).</title>
        <authorList>
            <person name="Pinto B.J."/>
            <person name="Weis J.J."/>
            <person name="Gamble T."/>
            <person name="Ode P.J."/>
            <person name="Paul R."/>
            <person name="Zaspel J.M."/>
        </authorList>
    </citation>
    <scope>NUCLEOTIDE SEQUENCE [LARGE SCALE GENOMIC DNA]</scope>
    <source>
        <strain evidence="2">CgM1</strain>
    </source>
</reference>
<evidence type="ECO:0000256" key="1">
    <source>
        <dbReference type="SAM" id="MobiDB-lite"/>
    </source>
</evidence>
<accession>A0AAV7J0P8</accession>
<feature type="region of interest" description="Disordered" evidence="1">
    <location>
        <begin position="1"/>
        <end position="31"/>
    </location>
</feature>
<dbReference type="EMBL" id="JAHXZJ010000374">
    <property type="protein sequence ID" value="KAH0561745.1"/>
    <property type="molecule type" value="Genomic_DNA"/>
</dbReference>
<protein>
    <submittedName>
        <fullName evidence="2">Uncharacterized protein</fullName>
    </submittedName>
</protein>
<comment type="caution">
    <text evidence="2">The sequence shown here is derived from an EMBL/GenBank/DDBJ whole genome shotgun (WGS) entry which is preliminary data.</text>
</comment>
<sequence length="157" mass="17103">MVIGIKPPRIGKANRTKSKKNSPEKREQSSSQLRLLSKAQAYYIGCPVKADPLFGNEAIVASFLKPAPGNLSRGTRVECRRIIAFMGNKSSKHSSYVPRLVLAVWFLLPSLWTSKNRGEVLSSSRYCCSRDRNAAEGVAIGFASGYRPGSSLSPLAS</sequence>
<proteinExistence type="predicted"/>
<gene>
    <name evidence="2" type="ORF">KQX54_019194</name>
</gene>
<keyword evidence="3" id="KW-1185">Reference proteome</keyword>
<organism evidence="2 3">
    <name type="scientific">Cotesia glomerata</name>
    <name type="common">Lepidopteran parasitic wasp</name>
    <name type="synonym">Apanteles glomeratus</name>
    <dbReference type="NCBI Taxonomy" id="32391"/>
    <lineage>
        <taxon>Eukaryota</taxon>
        <taxon>Metazoa</taxon>
        <taxon>Ecdysozoa</taxon>
        <taxon>Arthropoda</taxon>
        <taxon>Hexapoda</taxon>
        <taxon>Insecta</taxon>
        <taxon>Pterygota</taxon>
        <taxon>Neoptera</taxon>
        <taxon>Endopterygota</taxon>
        <taxon>Hymenoptera</taxon>
        <taxon>Apocrita</taxon>
        <taxon>Ichneumonoidea</taxon>
        <taxon>Braconidae</taxon>
        <taxon>Microgastrinae</taxon>
        <taxon>Cotesia</taxon>
    </lineage>
</organism>
<dbReference type="Proteomes" id="UP000826195">
    <property type="component" value="Unassembled WGS sequence"/>
</dbReference>